<sequence>MSRFCSHWLVAFMISAWLAIAGALAIGLLLRPGPIGKIPVDDPFYGNRTLSLGMDLVNVDPVANVLVLEWTVDDDTCFHDKQGNAHALLSCPLVNIFFDPNLLMPPDGSEQPSDVSDVASSGVPTQPLFQYNVSTLLFEVMNEPFFRTQVIMYKPTRDSELSGIQGTSVDKYPFDNYQAEVFMFASEVGTNASVGLSVDSASGTAFGFQVYGDLYDDDDDNSNHINFGYANIFLTVKRGVLVKAYVIIIVIAMWLIDLVLMAIAIKAVVYGYKIEASVLLVPVATLFAFSSLRASMPGAPTSFGAVIDFVGTLPTLAYLLVTTVMCLMSFLMRHEDQSPNANGKSPSQLEEFTSPTPR</sequence>
<dbReference type="Proteomes" id="UP000814033">
    <property type="component" value="Unassembled WGS sequence"/>
</dbReference>
<keyword evidence="2" id="KW-1185">Reference proteome</keyword>
<evidence type="ECO:0000313" key="1">
    <source>
        <dbReference type="EMBL" id="KAI0044311.1"/>
    </source>
</evidence>
<accession>A0ACB8RKZ1</accession>
<reference evidence="1" key="2">
    <citation type="journal article" date="2022" name="New Phytol.">
        <title>Evolutionary transition to the ectomycorrhizal habit in the genomes of a hyperdiverse lineage of mushroom-forming fungi.</title>
        <authorList>
            <person name="Looney B."/>
            <person name="Miyauchi S."/>
            <person name="Morin E."/>
            <person name="Drula E."/>
            <person name="Courty P.E."/>
            <person name="Kohler A."/>
            <person name="Kuo A."/>
            <person name="LaButti K."/>
            <person name="Pangilinan J."/>
            <person name="Lipzen A."/>
            <person name="Riley R."/>
            <person name="Andreopoulos W."/>
            <person name="He G."/>
            <person name="Johnson J."/>
            <person name="Nolan M."/>
            <person name="Tritt A."/>
            <person name="Barry K.W."/>
            <person name="Grigoriev I.V."/>
            <person name="Nagy L.G."/>
            <person name="Hibbett D."/>
            <person name="Henrissat B."/>
            <person name="Matheny P.B."/>
            <person name="Labbe J."/>
            <person name="Martin F.M."/>
        </authorList>
    </citation>
    <scope>NUCLEOTIDE SEQUENCE</scope>
    <source>
        <strain evidence="1">FP105234-sp</strain>
    </source>
</reference>
<reference evidence="1" key="1">
    <citation type="submission" date="2021-02" db="EMBL/GenBank/DDBJ databases">
        <authorList>
            <consortium name="DOE Joint Genome Institute"/>
            <person name="Ahrendt S."/>
            <person name="Looney B.P."/>
            <person name="Miyauchi S."/>
            <person name="Morin E."/>
            <person name="Drula E."/>
            <person name="Courty P.E."/>
            <person name="Chicoki N."/>
            <person name="Fauchery L."/>
            <person name="Kohler A."/>
            <person name="Kuo A."/>
            <person name="Labutti K."/>
            <person name="Pangilinan J."/>
            <person name="Lipzen A."/>
            <person name="Riley R."/>
            <person name="Andreopoulos W."/>
            <person name="He G."/>
            <person name="Johnson J."/>
            <person name="Barry K.W."/>
            <person name="Grigoriev I.V."/>
            <person name="Nagy L."/>
            <person name="Hibbett D."/>
            <person name="Henrissat B."/>
            <person name="Matheny P.B."/>
            <person name="Labbe J."/>
            <person name="Martin F."/>
        </authorList>
    </citation>
    <scope>NUCLEOTIDE SEQUENCE</scope>
    <source>
        <strain evidence="1">FP105234-sp</strain>
    </source>
</reference>
<proteinExistence type="predicted"/>
<organism evidence="1 2">
    <name type="scientific">Auriscalpium vulgare</name>
    <dbReference type="NCBI Taxonomy" id="40419"/>
    <lineage>
        <taxon>Eukaryota</taxon>
        <taxon>Fungi</taxon>
        <taxon>Dikarya</taxon>
        <taxon>Basidiomycota</taxon>
        <taxon>Agaricomycotina</taxon>
        <taxon>Agaricomycetes</taxon>
        <taxon>Russulales</taxon>
        <taxon>Auriscalpiaceae</taxon>
        <taxon>Auriscalpium</taxon>
    </lineage>
</organism>
<protein>
    <submittedName>
        <fullName evidence="1">Uncharacterized protein</fullName>
    </submittedName>
</protein>
<gene>
    <name evidence="1" type="ORF">FA95DRAFT_1562371</name>
</gene>
<dbReference type="EMBL" id="MU275987">
    <property type="protein sequence ID" value="KAI0044311.1"/>
    <property type="molecule type" value="Genomic_DNA"/>
</dbReference>
<comment type="caution">
    <text evidence="1">The sequence shown here is derived from an EMBL/GenBank/DDBJ whole genome shotgun (WGS) entry which is preliminary data.</text>
</comment>
<evidence type="ECO:0000313" key="2">
    <source>
        <dbReference type="Proteomes" id="UP000814033"/>
    </source>
</evidence>
<name>A0ACB8RKZ1_9AGAM</name>